<feature type="domain" description="Carboxymuconolactone decarboxylase-like" evidence="1">
    <location>
        <begin position="14"/>
        <end position="93"/>
    </location>
</feature>
<proteinExistence type="predicted"/>
<accession>A0A4Q9FPL0</accession>
<name>A0A4Q9FPL0_9FLAO</name>
<dbReference type="InterPro" id="IPR003779">
    <property type="entry name" value="CMD-like"/>
</dbReference>
<dbReference type="AlphaFoldDB" id="A0A4Q9FPL0"/>
<sequence length="144" mass="16639">MERINIYKSNPKAYNGLFALEKFIEESPLDKKQISLIKMRASQMNGCSYCLNMHSNEAIKAGETHQRLHLLPAWEDTNLFDETEKLLLKITEEITLIHHNGLKEDTYKKATALFDEQTIIAIMMVIATINMWNRIAISTKLQID</sequence>
<evidence type="ECO:0000313" key="2">
    <source>
        <dbReference type="EMBL" id="TBN16598.1"/>
    </source>
</evidence>
<reference evidence="2 3" key="1">
    <citation type="journal article" date="2015" name="Int. J. Syst. Evol. Microbiol.">
        <title>Hyunsoonleella pacifica sp. nov., isolated from seawater of South Pacific Gyre.</title>
        <authorList>
            <person name="Gao X."/>
            <person name="Zhang Z."/>
            <person name="Dai X."/>
            <person name="Zhang X.H."/>
        </authorList>
    </citation>
    <scope>NUCLEOTIDE SEQUENCE [LARGE SCALE GENOMIC DNA]</scope>
    <source>
        <strain evidence="2 3">SW033</strain>
    </source>
</reference>
<gene>
    <name evidence="2" type="ORF">EYD46_08160</name>
</gene>
<dbReference type="PANTHER" id="PTHR34846:SF10">
    <property type="entry name" value="CYTOPLASMIC PROTEIN"/>
    <property type="match status" value="1"/>
</dbReference>
<dbReference type="RefSeq" id="WP_130936579.1">
    <property type="nucleotide sequence ID" value="NZ_BMEE01000002.1"/>
</dbReference>
<protein>
    <submittedName>
        <fullName evidence="2">Carboxymuconolactone decarboxylase family protein</fullName>
    </submittedName>
</protein>
<dbReference type="Gene3D" id="1.20.1290.10">
    <property type="entry name" value="AhpD-like"/>
    <property type="match status" value="1"/>
</dbReference>
<evidence type="ECO:0000259" key="1">
    <source>
        <dbReference type="Pfam" id="PF02627"/>
    </source>
</evidence>
<dbReference type="EMBL" id="SIRS01000003">
    <property type="protein sequence ID" value="TBN16598.1"/>
    <property type="molecule type" value="Genomic_DNA"/>
</dbReference>
<dbReference type="PANTHER" id="PTHR34846">
    <property type="entry name" value="4-CARBOXYMUCONOLACTONE DECARBOXYLASE FAMILY PROTEIN (AFU_ORTHOLOGUE AFUA_6G11590)"/>
    <property type="match status" value="1"/>
</dbReference>
<dbReference type="GO" id="GO:0051920">
    <property type="term" value="F:peroxiredoxin activity"/>
    <property type="evidence" value="ECO:0007669"/>
    <property type="project" value="InterPro"/>
</dbReference>
<dbReference type="InterPro" id="IPR004675">
    <property type="entry name" value="AhpD_core"/>
</dbReference>
<keyword evidence="3" id="KW-1185">Reference proteome</keyword>
<dbReference type="OrthoDB" id="9801997at2"/>
<comment type="caution">
    <text evidence="2">The sequence shown here is derived from an EMBL/GenBank/DDBJ whole genome shotgun (WGS) entry which is preliminary data.</text>
</comment>
<organism evidence="2 3">
    <name type="scientific">Hyunsoonleella pacifica</name>
    <dbReference type="NCBI Taxonomy" id="1080224"/>
    <lineage>
        <taxon>Bacteria</taxon>
        <taxon>Pseudomonadati</taxon>
        <taxon>Bacteroidota</taxon>
        <taxon>Flavobacteriia</taxon>
        <taxon>Flavobacteriales</taxon>
        <taxon>Flavobacteriaceae</taxon>
    </lineage>
</organism>
<dbReference type="NCBIfam" id="TIGR00778">
    <property type="entry name" value="ahpD_dom"/>
    <property type="match status" value="1"/>
</dbReference>
<dbReference type="SUPFAM" id="SSF69118">
    <property type="entry name" value="AhpD-like"/>
    <property type="match status" value="1"/>
</dbReference>
<dbReference type="InterPro" id="IPR029032">
    <property type="entry name" value="AhpD-like"/>
</dbReference>
<evidence type="ECO:0000313" key="3">
    <source>
        <dbReference type="Proteomes" id="UP000292372"/>
    </source>
</evidence>
<dbReference type="Pfam" id="PF02627">
    <property type="entry name" value="CMD"/>
    <property type="match status" value="1"/>
</dbReference>
<dbReference type="Proteomes" id="UP000292372">
    <property type="component" value="Unassembled WGS sequence"/>
</dbReference>